<reference evidence="2" key="1">
    <citation type="journal article" date="2020" name="mSystems">
        <title>Genome- and Community-Level Interaction Insights into Carbon Utilization and Element Cycling Functions of Hydrothermarchaeota in Hydrothermal Sediment.</title>
        <authorList>
            <person name="Zhou Z."/>
            <person name="Liu Y."/>
            <person name="Xu W."/>
            <person name="Pan J."/>
            <person name="Luo Z.H."/>
            <person name="Li M."/>
        </authorList>
    </citation>
    <scope>NUCLEOTIDE SEQUENCE [LARGE SCALE GENOMIC DNA]</scope>
    <source>
        <strain evidence="2">HyVt-456</strain>
    </source>
</reference>
<sequence>MMLKSALFTLLSLSLLLAGEAKQYGKKLTLEKTTPIEAIDKAPESFVGKTVLVEGTVVDVCKKRGCWIKVVDDKSGSSLLVKVKDGEIVFPLEARGKTARVEGVFQKL</sequence>
<protein>
    <submittedName>
        <fullName evidence="2">DUF4920 domain-containing protein</fullName>
    </submittedName>
</protein>
<dbReference type="InterPro" id="IPR032577">
    <property type="entry name" value="DUF4920"/>
</dbReference>
<dbReference type="Proteomes" id="UP000886005">
    <property type="component" value="Unassembled WGS sequence"/>
</dbReference>
<evidence type="ECO:0000256" key="1">
    <source>
        <dbReference type="SAM" id="SignalP"/>
    </source>
</evidence>
<name>A0A7V1LPI1_CALAY</name>
<keyword evidence="1" id="KW-0732">Signal</keyword>
<dbReference type="EMBL" id="DRLD01000389">
    <property type="protein sequence ID" value="HED11753.1"/>
    <property type="molecule type" value="Genomic_DNA"/>
</dbReference>
<feature type="chain" id="PRO_5030638991" evidence="1">
    <location>
        <begin position="19"/>
        <end position="108"/>
    </location>
</feature>
<accession>A0A7V1LPI1</accession>
<dbReference type="Pfam" id="PF16267">
    <property type="entry name" value="DUF4920"/>
    <property type="match status" value="1"/>
</dbReference>
<feature type="non-terminal residue" evidence="2">
    <location>
        <position position="108"/>
    </location>
</feature>
<evidence type="ECO:0000313" key="2">
    <source>
        <dbReference type="EMBL" id="HED11753.1"/>
    </source>
</evidence>
<proteinExistence type="predicted"/>
<comment type="caution">
    <text evidence="2">The sequence shown here is derived from an EMBL/GenBank/DDBJ whole genome shotgun (WGS) entry which is preliminary data.</text>
</comment>
<feature type="signal peptide" evidence="1">
    <location>
        <begin position="1"/>
        <end position="18"/>
    </location>
</feature>
<dbReference type="AlphaFoldDB" id="A0A7V1LPI1"/>
<organism evidence="2">
    <name type="scientific">Caldithrix abyssi</name>
    <dbReference type="NCBI Taxonomy" id="187145"/>
    <lineage>
        <taxon>Bacteria</taxon>
        <taxon>Pseudomonadati</taxon>
        <taxon>Calditrichota</taxon>
        <taxon>Calditrichia</taxon>
        <taxon>Calditrichales</taxon>
        <taxon>Calditrichaceae</taxon>
        <taxon>Caldithrix</taxon>
    </lineage>
</organism>
<gene>
    <name evidence="2" type="ORF">ENJ10_13755</name>
</gene>